<evidence type="ECO:0000313" key="4">
    <source>
        <dbReference type="EMBL" id="MDT9681926.1"/>
    </source>
</evidence>
<evidence type="ECO:0000256" key="3">
    <source>
        <dbReference type="SAM" id="SignalP"/>
    </source>
</evidence>
<feature type="signal peptide" evidence="3">
    <location>
        <begin position="1"/>
        <end position="39"/>
    </location>
</feature>
<keyword evidence="2" id="KW-0812">Transmembrane</keyword>
<feature type="region of interest" description="Disordered" evidence="1">
    <location>
        <begin position="437"/>
        <end position="469"/>
    </location>
</feature>
<proteinExistence type="predicted"/>
<dbReference type="PROSITE" id="PS51257">
    <property type="entry name" value="PROKAR_LIPOPROTEIN"/>
    <property type="match status" value="1"/>
</dbReference>
<dbReference type="RefSeq" id="WP_315877017.1">
    <property type="nucleotide sequence ID" value="NZ_JAWCTQ010000006.1"/>
</dbReference>
<organism evidence="4 5">
    <name type="scientific">Streptomyces tamarix</name>
    <dbReference type="NCBI Taxonomy" id="3078565"/>
    <lineage>
        <taxon>Bacteria</taxon>
        <taxon>Bacillati</taxon>
        <taxon>Actinomycetota</taxon>
        <taxon>Actinomycetes</taxon>
        <taxon>Kitasatosporales</taxon>
        <taxon>Streptomycetaceae</taxon>
        <taxon>Streptomyces</taxon>
    </lineage>
</organism>
<dbReference type="Proteomes" id="UP001250181">
    <property type="component" value="Unassembled WGS sequence"/>
</dbReference>
<keyword evidence="2" id="KW-1133">Transmembrane helix</keyword>
<name>A0ABU3QGY2_9ACTN</name>
<evidence type="ECO:0000256" key="2">
    <source>
        <dbReference type="SAM" id="Phobius"/>
    </source>
</evidence>
<evidence type="ECO:0008006" key="6">
    <source>
        <dbReference type="Google" id="ProtNLM"/>
    </source>
</evidence>
<accession>A0ABU3QGY2</accession>
<feature type="chain" id="PRO_5046236176" description="Aromatic ring-opening dioxygenase LigA" evidence="3">
    <location>
        <begin position="40"/>
        <end position="469"/>
    </location>
</feature>
<keyword evidence="5" id="KW-1185">Reference proteome</keyword>
<dbReference type="EMBL" id="JAWCTQ010000006">
    <property type="protein sequence ID" value="MDT9681926.1"/>
    <property type="molecule type" value="Genomic_DNA"/>
</dbReference>
<comment type="caution">
    <text evidence="4">The sequence shown here is derived from an EMBL/GenBank/DDBJ whole genome shotgun (WGS) entry which is preliminary data.</text>
</comment>
<reference evidence="4 5" key="1">
    <citation type="submission" date="2023-09" db="EMBL/GenBank/DDBJ databases">
        <title>Streptomyces sp. nov.: A antagonism against Alternaria gaisen Producing Streptochlin, Isolated from Tamarix root soil.</title>
        <authorList>
            <person name="Chen Y."/>
        </authorList>
    </citation>
    <scope>NUCLEOTIDE SEQUENCE [LARGE SCALE GENOMIC DNA]</scope>
    <source>
        <strain evidence="4 5">TRM76323</strain>
    </source>
</reference>
<gene>
    <name evidence="4" type="ORF">RND61_07535</name>
</gene>
<evidence type="ECO:0000313" key="5">
    <source>
        <dbReference type="Proteomes" id="UP001250181"/>
    </source>
</evidence>
<feature type="transmembrane region" description="Helical" evidence="2">
    <location>
        <begin position="410"/>
        <end position="432"/>
    </location>
</feature>
<keyword evidence="3" id="KW-0732">Signal</keyword>
<protein>
    <recommendedName>
        <fullName evidence="6">Aromatic ring-opening dioxygenase LigA</fullName>
    </recommendedName>
</protein>
<sequence>MARIVRGGVAAWVRIVRSGVAAVGAAVLACGLSVPPALADGVPAAGEPAPYAFAEDARTVKGSSTTSDAPRLAAGTVHRDALPRDGELVYRVDLDAVSHAYVSVVAVPPPGAELSFQDGLKVSLQDRDGSVCGTATTRFGSAEFARPIAAYADRTLGPGRSLCQEAGPYYAVVERDGRETSSGEPWELELRYVLEPRLKESGPTAAPGKWPSASPEPPADGPRERAGGSGFFDAPGLTEGEWTDRVEPGESRFYRVPVDWGQQLFVSADLGSSAGDGFVGSALPVSLYNPALGLVDSEDSLSYDGRQKSTALDPLPPVAYENRFSSDTRISGLRFAGWYYLRVSLHPEVGEEFGQKPYGLTLRVNVEGEAGAAPPYAGPAGIFTVTGDDRRAAADGESGPRTGDTGTMRLVAAGGFGTGTVLLLALGGWAVLARRRADTAPAAGSAGPPGGPALPSPDVPTRHGPPRGR</sequence>
<evidence type="ECO:0000256" key="1">
    <source>
        <dbReference type="SAM" id="MobiDB-lite"/>
    </source>
</evidence>
<feature type="compositionally biased region" description="Pro residues" evidence="1">
    <location>
        <begin position="449"/>
        <end position="458"/>
    </location>
</feature>
<keyword evidence="2" id="KW-0472">Membrane</keyword>
<feature type="region of interest" description="Disordered" evidence="1">
    <location>
        <begin position="201"/>
        <end position="243"/>
    </location>
</feature>